<protein>
    <submittedName>
        <fullName evidence="4">ADP-ribose pyrophosphatase</fullName>
    </submittedName>
</protein>
<reference evidence="4 5" key="1">
    <citation type="journal article" date="2015" name="Genome Announc.">
        <title>Expanding the biotechnology potential of lactobacilli through comparative genomics of 213 strains and associated genera.</title>
        <authorList>
            <person name="Sun Z."/>
            <person name="Harris H.M."/>
            <person name="McCann A."/>
            <person name="Guo C."/>
            <person name="Argimon S."/>
            <person name="Zhang W."/>
            <person name="Yang X."/>
            <person name="Jeffery I.B."/>
            <person name="Cooney J.C."/>
            <person name="Kagawa T.F."/>
            <person name="Liu W."/>
            <person name="Song Y."/>
            <person name="Salvetti E."/>
            <person name="Wrobel A."/>
            <person name="Rasinkangas P."/>
            <person name="Parkhill J."/>
            <person name="Rea M.C."/>
            <person name="O'Sullivan O."/>
            <person name="Ritari J."/>
            <person name="Douillard F.P."/>
            <person name="Paul Ross R."/>
            <person name="Yang R."/>
            <person name="Briner A.E."/>
            <person name="Felis G.E."/>
            <person name="de Vos W.M."/>
            <person name="Barrangou R."/>
            <person name="Klaenhammer T.R."/>
            <person name="Caufield P.W."/>
            <person name="Cui Y."/>
            <person name="Zhang H."/>
            <person name="O'Toole P.W."/>
        </authorList>
    </citation>
    <scope>NUCLEOTIDE SEQUENCE [LARGE SCALE GENOMIC DNA]</scope>
    <source>
        <strain evidence="4 5">DSM 20653</strain>
    </source>
</reference>
<dbReference type="PROSITE" id="PS51462">
    <property type="entry name" value="NUDIX"/>
    <property type="match status" value="1"/>
</dbReference>
<dbReference type="STRING" id="1423820.FC64_GL001012"/>
<evidence type="ECO:0000313" key="4">
    <source>
        <dbReference type="EMBL" id="KRM51819.1"/>
    </source>
</evidence>
<comment type="caution">
    <text evidence="4">The sequence shown here is derived from an EMBL/GenBank/DDBJ whole genome shotgun (WGS) entry which is preliminary data.</text>
</comment>
<evidence type="ECO:0000256" key="1">
    <source>
        <dbReference type="ARBA" id="ARBA00001946"/>
    </source>
</evidence>
<dbReference type="PATRIC" id="fig|1423820.4.peg.1036"/>
<sequence>MDFKEKTLSTENIYNGKVVHLDKEIVKLPNGKEAVREVIRHQGAVGVIAITDSNKIVMIRQWREPLKKVTLEIPAGKIELSEHDDPEKTARRELNEETRFAADQFELVTKFYTSPGFADELMYLYHAVGLKAVKDELPQDDDEFLELVELSPKEVQEAISRGEICDAKTMMAVMFWQMMG</sequence>
<keyword evidence="2" id="KW-0378">Hydrolase</keyword>
<dbReference type="GO" id="GO:0005829">
    <property type="term" value="C:cytosol"/>
    <property type="evidence" value="ECO:0007669"/>
    <property type="project" value="TreeGrafter"/>
</dbReference>
<dbReference type="GO" id="GO:0016787">
    <property type="term" value="F:hydrolase activity"/>
    <property type="evidence" value="ECO:0007669"/>
    <property type="project" value="UniProtKB-KW"/>
</dbReference>
<evidence type="ECO:0000256" key="2">
    <source>
        <dbReference type="ARBA" id="ARBA00022801"/>
    </source>
</evidence>
<gene>
    <name evidence="4" type="ORF">FC64_GL001012</name>
</gene>
<evidence type="ECO:0000313" key="5">
    <source>
        <dbReference type="Proteomes" id="UP000051291"/>
    </source>
</evidence>
<dbReference type="Pfam" id="PF00293">
    <property type="entry name" value="NUDIX"/>
    <property type="match status" value="1"/>
</dbReference>
<name>A0A0R1ZIK0_9LACO</name>
<organism evidence="4 5">
    <name type="scientific">Ligilactobacillus araffinosus DSM 20653</name>
    <dbReference type="NCBI Taxonomy" id="1423820"/>
    <lineage>
        <taxon>Bacteria</taxon>
        <taxon>Bacillati</taxon>
        <taxon>Bacillota</taxon>
        <taxon>Bacilli</taxon>
        <taxon>Lactobacillales</taxon>
        <taxon>Lactobacillaceae</taxon>
        <taxon>Ligilactobacillus</taxon>
    </lineage>
</organism>
<dbReference type="RefSeq" id="WP_057906866.1">
    <property type="nucleotide sequence ID" value="NZ_AYYZ01000029.1"/>
</dbReference>
<dbReference type="CDD" id="cd03424">
    <property type="entry name" value="NUDIX_ADPRase_Nudt5_UGPPase_Nudt14"/>
    <property type="match status" value="1"/>
</dbReference>
<dbReference type="FunFam" id="3.90.79.10:FF:000024">
    <property type="entry name" value="ADP-ribose pyrophosphatase"/>
    <property type="match status" value="1"/>
</dbReference>
<dbReference type="InterPro" id="IPR000086">
    <property type="entry name" value="NUDIX_hydrolase_dom"/>
</dbReference>
<dbReference type="AlphaFoldDB" id="A0A0R1ZIK0"/>
<dbReference type="EMBL" id="AYYZ01000029">
    <property type="protein sequence ID" value="KRM51819.1"/>
    <property type="molecule type" value="Genomic_DNA"/>
</dbReference>
<feature type="domain" description="Nudix hydrolase" evidence="3">
    <location>
        <begin position="39"/>
        <end position="172"/>
    </location>
</feature>
<dbReference type="PANTHER" id="PTHR11839:SF18">
    <property type="entry name" value="NUDIX HYDROLASE DOMAIN-CONTAINING PROTEIN"/>
    <property type="match status" value="1"/>
</dbReference>
<dbReference type="GO" id="GO:0019693">
    <property type="term" value="P:ribose phosphate metabolic process"/>
    <property type="evidence" value="ECO:0007669"/>
    <property type="project" value="TreeGrafter"/>
</dbReference>
<accession>A0A0R1ZIK0</accession>
<dbReference type="SUPFAM" id="SSF55811">
    <property type="entry name" value="Nudix"/>
    <property type="match status" value="1"/>
</dbReference>
<keyword evidence="5" id="KW-1185">Reference proteome</keyword>
<dbReference type="Proteomes" id="UP000051291">
    <property type="component" value="Unassembled WGS sequence"/>
</dbReference>
<dbReference type="PANTHER" id="PTHR11839">
    <property type="entry name" value="UDP/ADP-SUGAR PYROPHOSPHATASE"/>
    <property type="match status" value="1"/>
</dbReference>
<dbReference type="Gene3D" id="3.90.79.10">
    <property type="entry name" value="Nucleoside Triphosphate Pyrophosphohydrolase"/>
    <property type="match status" value="1"/>
</dbReference>
<comment type="cofactor">
    <cofactor evidence="1">
        <name>Mg(2+)</name>
        <dbReference type="ChEBI" id="CHEBI:18420"/>
    </cofactor>
</comment>
<proteinExistence type="predicted"/>
<dbReference type="InterPro" id="IPR015797">
    <property type="entry name" value="NUDIX_hydrolase-like_dom_sf"/>
</dbReference>
<evidence type="ECO:0000259" key="3">
    <source>
        <dbReference type="PROSITE" id="PS51462"/>
    </source>
</evidence>
<dbReference type="GO" id="GO:0006753">
    <property type="term" value="P:nucleoside phosphate metabolic process"/>
    <property type="evidence" value="ECO:0007669"/>
    <property type="project" value="TreeGrafter"/>
</dbReference>